<evidence type="ECO:0000313" key="1">
    <source>
        <dbReference type="EMBL" id="CBY23520.1"/>
    </source>
</evidence>
<dbReference type="OrthoDB" id="10058181at2759"/>
<dbReference type="Gene3D" id="3.30.559.30">
    <property type="entry name" value="Nonribosomal peptide synthetase, condensation domain"/>
    <property type="match status" value="1"/>
</dbReference>
<dbReference type="AlphaFoldDB" id="E4X140"/>
<evidence type="ECO:0000313" key="2">
    <source>
        <dbReference type="Proteomes" id="UP000001307"/>
    </source>
</evidence>
<dbReference type="InParanoid" id="E4X140"/>
<sequence>MQEKKAFEADVRSFAGIEETMDKSGLTICYAAKIRLNEALDKNRMRLAWKNTRAGEAFLQVSTREKTVTRVSEEFWQEPDFLEIPEESFKTAHLQANITQQEIEKYKVCSHLIVCQDNLMLQLIIRIPHSISDGTSFMIIVNSLLKQYDNLVAPSERPPLPKPASQLQPVVKKDFIESFKKRYHSDLINFKNTTPHSIEENRDSGAYLTTGCGTPEGAENLLSYCRANGITIGSFLAAAVTFINAKLTKTFNEDFKLDVDYNLRDRFPEKIGNKIVSCFVGWPSLRPNAELSNTLLEVAKKIYAELKLHMSEESHHQFGSIQELLSEHEAVYDEIAAKNNRVTSSFNFSNVGKYKFSLKYEKCEILELFCTGEGWANICEYCTLFQTTDKLCISITHLNKPEYNAAAQKMVESLIEFTEDPKAHENYVLSSVIV</sequence>
<dbReference type="PANTHER" id="PTHR28037">
    <property type="entry name" value="ALCOHOL O-ACETYLTRANSFERASE 1-RELATED"/>
    <property type="match status" value="1"/>
</dbReference>
<dbReference type="InterPro" id="IPR052058">
    <property type="entry name" value="Alcohol_O-acetyltransferase"/>
</dbReference>
<evidence type="ECO:0008006" key="3">
    <source>
        <dbReference type="Google" id="ProtNLM"/>
    </source>
</evidence>
<name>E4X140_OIKDI</name>
<dbReference type="PANTHER" id="PTHR28037:SF1">
    <property type="entry name" value="ALCOHOL O-ACETYLTRANSFERASE 1-RELATED"/>
    <property type="match status" value="1"/>
</dbReference>
<proteinExistence type="predicted"/>
<dbReference type="Gene3D" id="3.30.559.10">
    <property type="entry name" value="Chloramphenicol acetyltransferase-like domain"/>
    <property type="match status" value="1"/>
</dbReference>
<protein>
    <recommendedName>
        <fullName evidence="3">Condensation domain-containing protein</fullName>
    </recommendedName>
</protein>
<dbReference type="EMBL" id="FN653021">
    <property type="protein sequence ID" value="CBY23520.1"/>
    <property type="molecule type" value="Genomic_DNA"/>
</dbReference>
<dbReference type="InterPro" id="IPR023213">
    <property type="entry name" value="CAT-like_dom_sf"/>
</dbReference>
<reference evidence="1" key="1">
    <citation type="journal article" date="2010" name="Science">
        <title>Plasticity of animal genome architecture unmasked by rapid evolution of a pelagic tunicate.</title>
        <authorList>
            <person name="Denoeud F."/>
            <person name="Henriet S."/>
            <person name="Mungpakdee S."/>
            <person name="Aury J.M."/>
            <person name="Da Silva C."/>
            <person name="Brinkmann H."/>
            <person name="Mikhaleva J."/>
            <person name="Olsen L.C."/>
            <person name="Jubin C."/>
            <person name="Canestro C."/>
            <person name="Bouquet J.M."/>
            <person name="Danks G."/>
            <person name="Poulain J."/>
            <person name="Campsteijn C."/>
            <person name="Adamski M."/>
            <person name="Cross I."/>
            <person name="Yadetie F."/>
            <person name="Muffato M."/>
            <person name="Louis A."/>
            <person name="Butcher S."/>
            <person name="Tsagkogeorga G."/>
            <person name="Konrad A."/>
            <person name="Singh S."/>
            <person name="Jensen M.F."/>
            <person name="Cong E.H."/>
            <person name="Eikeseth-Otteraa H."/>
            <person name="Noel B."/>
            <person name="Anthouard V."/>
            <person name="Porcel B.M."/>
            <person name="Kachouri-Lafond R."/>
            <person name="Nishino A."/>
            <person name="Ugolini M."/>
            <person name="Chourrout P."/>
            <person name="Nishida H."/>
            <person name="Aasland R."/>
            <person name="Huzurbazar S."/>
            <person name="Westhof E."/>
            <person name="Delsuc F."/>
            <person name="Lehrach H."/>
            <person name="Reinhardt R."/>
            <person name="Weissenbach J."/>
            <person name="Roy S.W."/>
            <person name="Artiguenave F."/>
            <person name="Postlethwait J.H."/>
            <person name="Manak J.R."/>
            <person name="Thompson E.M."/>
            <person name="Jaillon O."/>
            <person name="Du Pasquier L."/>
            <person name="Boudinot P."/>
            <person name="Liberles D.A."/>
            <person name="Volff J.N."/>
            <person name="Philippe H."/>
            <person name="Lenhard B."/>
            <person name="Roest Crollius H."/>
            <person name="Wincker P."/>
            <person name="Chourrout D."/>
        </authorList>
    </citation>
    <scope>NUCLEOTIDE SEQUENCE [LARGE SCALE GENOMIC DNA]</scope>
</reference>
<organism evidence="1">
    <name type="scientific">Oikopleura dioica</name>
    <name type="common">Tunicate</name>
    <dbReference type="NCBI Taxonomy" id="34765"/>
    <lineage>
        <taxon>Eukaryota</taxon>
        <taxon>Metazoa</taxon>
        <taxon>Chordata</taxon>
        <taxon>Tunicata</taxon>
        <taxon>Appendicularia</taxon>
        <taxon>Copelata</taxon>
        <taxon>Oikopleuridae</taxon>
        <taxon>Oikopleura</taxon>
    </lineage>
</organism>
<keyword evidence="2" id="KW-1185">Reference proteome</keyword>
<accession>E4X140</accession>
<gene>
    <name evidence="1" type="ORF">GSOID_T00015967001</name>
</gene>
<dbReference type="SUPFAM" id="SSF52777">
    <property type="entry name" value="CoA-dependent acyltransferases"/>
    <property type="match status" value="2"/>
</dbReference>
<dbReference type="Proteomes" id="UP000001307">
    <property type="component" value="Unassembled WGS sequence"/>
</dbReference>